<sequence>MANNDGNNTADQPEPQEPESDVLSATLSVDAVFELLASNQRRDMLHVLRDDPEKTATVTELITHLMDQEAQRTGTRPGRDQLEMTVHHIHLPKLTDAGIVEYDARSQELRYWPDKRLEALLDYISEWDLA</sequence>
<evidence type="ECO:0000313" key="4">
    <source>
        <dbReference type="Proteomes" id="UP000001903"/>
    </source>
</evidence>
<dbReference type="InterPro" id="IPR036388">
    <property type="entry name" value="WH-like_DNA-bd_sf"/>
</dbReference>
<accession>D2S2H5</accession>
<keyword evidence="4" id="KW-1185">Reference proteome</keyword>
<dbReference type="Pfam" id="PF24035">
    <property type="entry name" value="DUF7344"/>
    <property type="match status" value="1"/>
</dbReference>
<proteinExistence type="predicted"/>
<keyword evidence="3" id="KW-0614">Plasmid</keyword>
<gene>
    <name evidence="3" type="ordered locus">Htur_4803</name>
</gene>
<dbReference type="AlphaFoldDB" id="D2S2H5"/>
<evidence type="ECO:0000313" key="3">
    <source>
        <dbReference type="EMBL" id="ADB63572.1"/>
    </source>
</evidence>
<dbReference type="InterPro" id="IPR055768">
    <property type="entry name" value="DUF7344"/>
</dbReference>
<feature type="region of interest" description="Disordered" evidence="1">
    <location>
        <begin position="1"/>
        <end position="24"/>
    </location>
</feature>
<feature type="compositionally biased region" description="Polar residues" evidence="1">
    <location>
        <begin position="1"/>
        <end position="11"/>
    </location>
</feature>
<dbReference type="KEGG" id="htu:Htur_4803"/>
<dbReference type="HOGENOM" id="CLU_131305_3_0_2"/>
<dbReference type="CDD" id="cd00090">
    <property type="entry name" value="HTH_ARSR"/>
    <property type="match status" value="1"/>
</dbReference>
<dbReference type="Gene3D" id="1.10.10.10">
    <property type="entry name" value="Winged helix-like DNA-binding domain superfamily/Winged helix DNA-binding domain"/>
    <property type="match status" value="1"/>
</dbReference>
<name>D2S2H5_HALTV</name>
<protein>
    <recommendedName>
        <fullName evidence="2">DUF7344 domain-containing protein</fullName>
    </recommendedName>
</protein>
<dbReference type="Proteomes" id="UP000001903">
    <property type="component" value="Plasmid pHTUR03"/>
</dbReference>
<geneLocation type="plasmid" evidence="3 4">
    <name>pHTUR03</name>
</geneLocation>
<reference evidence="3 4" key="1">
    <citation type="journal article" date="2010" name="Stand. Genomic Sci.">
        <title>Complete genome sequence of Haloterrigena turkmenica type strain (4k).</title>
        <authorList>
            <person name="Saunders E."/>
            <person name="Tindall B.J."/>
            <person name="Fahnrich R."/>
            <person name="Lapidus A."/>
            <person name="Copeland A."/>
            <person name="Del Rio T.G."/>
            <person name="Lucas S."/>
            <person name="Chen F."/>
            <person name="Tice H."/>
            <person name="Cheng J.F."/>
            <person name="Han C."/>
            <person name="Detter J.C."/>
            <person name="Bruce D."/>
            <person name="Goodwin L."/>
            <person name="Chain P."/>
            <person name="Pitluck S."/>
            <person name="Pati A."/>
            <person name="Ivanova N."/>
            <person name="Mavromatis K."/>
            <person name="Chen A."/>
            <person name="Palaniappan K."/>
            <person name="Land M."/>
            <person name="Hauser L."/>
            <person name="Chang Y.J."/>
            <person name="Jeffries C.D."/>
            <person name="Brettin T."/>
            <person name="Rohde M."/>
            <person name="Goker M."/>
            <person name="Bristow J."/>
            <person name="Eisen J.A."/>
            <person name="Markowitz V."/>
            <person name="Hugenholtz P."/>
            <person name="Klenk H.P."/>
            <person name="Kyrpides N.C."/>
        </authorList>
    </citation>
    <scope>NUCLEOTIDE SEQUENCE [LARGE SCALE GENOMIC DNA]</scope>
    <source>
        <strain evidence="4">ATCC 51198 / DSM 5511 / JCM 9101 / NCIMB 13204 / VKM B-1734 / 4k</strain>
    </source>
</reference>
<dbReference type="OrthoDB" id="241828at2157"/>
<dbReference type="GeneID" id="8745433"/>
<evidence type="ECO:0000259" key="2">
    <source>
        <dbReference type="Pfam" id="PF24035"/>
    </source>
</evidence>
<dbReference type="EMBL" id="CP001863">
    <property type="protein sequence ID" value="ADB63572.1"/>
    <property type="molecule type" value="Genomic_DNA"/>
</dbReference>
<evidence type="ECO:0000256" key="1">
    <source>
        <dbReference type="SAM" id="MobiDB-lite"/>
    </source>
</evidence>
<dbReference type="InterPro" id="IPR011991">
    <property type="entry name" value="ArsR-like_HTH"/>
</dbReference>
<dbReference type="RefSeq" id="WP_012945815.1">
    <property type="nucleotide sequence ID" value="NC_013746.1"/>
</dbReference>
<organism evidence="3 4">
    <name type="scientific">Haloterrigena turkmenica (strain ATCC 51198 / DSM 5511 / JCM 9101 / NCIMB 13204 / VKM B-1734 / 4k)</name>
    <name type="common">Halococcus turkmenicus</name>
    <dbReference type="NCBI Taxonomy" id="543526"/>
    <lineage>
        <taxon>Archaea</taxon>
        <taxon>Methanobacteriati</taxon>
        <taxon>Methanobacteriota</taxon>
        <taxon>Stenosarchaea group</taxon>
        <taxon>Halobacteria</taxon>
        <taxon>Halobacteriales</taxon>
        <taxon>Natrialbaceae</taxon>
        <taxon>Haloterrigena</taxon>
    </lineage>
</organism>
<feature type="domain" description="DUF7344" evidence="2">
    <location>
        <begin position="33"/>
        <end position="108"/>
    </location>
</feature>